<dbReference type="EMBL" id="AWWV01011295">
    <property type="protein sequence ID" value="OMO73038.1"/>
    <property type="molecule type" value="Genomic_DNA"/>
</dbReference>
<evidence type="ECO:0000313" key="2">
    <source>
        <dbReference type="EMBL" id="OMO73038.1"/>
    </source>
</evidence>
<proteinExistence type="predicted"/>
<reference evidence="2 3" key="1">
    <citation type="submission" date="2013-09" db="EMBL/GenBank/DDBJ databases">
        <title>Corchorus capsularis genome sequencing.</title>
        <authorList>
            <person name="Alam M."/>
            <person name="Haque M.S."/>
            <person name="Islam M.S."/>
            <person name="Emdad E.M."/>
            <person name="Islam M.M."/>
            <person name="Ahmed B."/>
            <person name="Halim A."/>
            <person name="Hossen Q.M.M."/>
            <person name="Hossain M.Z."/>
            <person name="Ahmed R."/>
            <person name="Khan M.M."/>
            <person name="Islam R."/>
            <person name="Rashid M.M."/>
            <person name="Khan S.A."/>
            <person name="Rahman M.S."/>
            <person name="Alam M."/>
        </authorList>
    </citation>
    <scope>NUCLEOTIDE SEQUENCE [LARGE SCALE GENOMIC DNA]</scope>
    <source>
        <strain evidence="3">cv. CVL-1</strain>
        <tissue evidence="2">Whole seedling</tissue>
    </source>
</reference>
<keyword evidence="3" id="KW-1185">Reference proteome</keyword>
<feature type="compositionally biased region" description="Polar residues" evidence="1">
    <location>
        <begin position="29"/>
        <end position="50"/>
    </location>
</feature>
<protein>
    <submittedName>
        <fullName evidence="2">Uncharacterized protein</fullName>
    </submittedName>
</protein>
<dbReference type="AlphaFoldDB" id="A0A1R3HRU0"/>
<evidence type="ECO:0000313" key="3">
    <source>
        <dbReference type="Proteomes" id="UP000188268"/>
    </source>
</evidence>
<gene>
    <name evidence="2" type="ORF">CCACVL1_17488</name>
</gene>
<dbReference type="Proteomes" id="UP000188268">
    <property type="component" value="Unassembled WGS sequence"/>
</dbReference>
<feature type="region of interest" description="Disordered" evidence="1">
    <location>
        <begin position="25"/>
        <end position="50"/>
    </location>
</feature>
<organism evidence="2 3">
    <name type="scientific">Corchorus capsularis</name>
    <name type="common">Jute</name>
    <dbReference type="NCBI Taxonomy" id="210143"/>
    <lineage>
        <taxon>Eukaryota</taxon>
        <taxon>Viridiplantae</taxon>
        <taxon>Streptophyta</taxon>
        <taxon>Embryophyta</taxon>
        <taxon>Tracheophyta</taxon>
        <taxon>Spermatophyta</taxon>
        <taxon>Magnoliopsida</taxon>
        <taxon>eudicotyledons</taxon>
        <taxon>Gunneridae</taxon>
        <taxon>Pentapetalae</taxon>
        <taxon>rosids</taxon>
        <taxon>malvids</taxon>
        <taxon>Malvales</taxon>
        <taxon>Malvaceae</taxon>
        <taxon>Grewioideae</taxon>
        <taxon>Apeibeae</taxon>
        <taxon>Corchorus</taxon>
    </lineage>
</organism>
<accession>A0A1R3HRU0</accession>
<name>A0A1R3HRU0_COCAP</name>
<comment type="caution">
    <text evidence="2">The sequence shown here is derived from an EMBL/GenBank/DDBJ whole genome shotgun (WGS) entry which is preliminary data.</text>
</comment>
<evidence type="ECO:0000256" key="1">
    <source>
        <dbReference type="SAM" id="MobiDB-lite"/>
    </source>
</evidence>
<dbReference type="Gramene" id="OMO73038">
    <property type="protein sequence ID" value="OMO73038"/>
    <property type="gene ID" value="CCACVL1_17488"/>
</dbReference>
<sequence>MAVCEIKSRRVIDSTFNENDEANKALQADESNQASTVINTERGSQLKESI</sequence>